<gene>
    <name evidence="6" type="ORF">G6011_05734</name>
</gene>
<dbReference type="InterPro" id="IPR018392">
    <property type="entry name" value="LysM"/>
</dbReference>
<accession>A0AAD4FFA2</accession>
<proteinExistence type="predicted"/>
<dbReference type="Pfam" id="PF01476">
    <property type="entry name" value="LysM"/>
    <property type="match status" value="1"/>
</dbReference>
<dbReference type="EMBL" id="JAANER010000007">
    <property type="protein sequence ID" value="KAG9187863.1"/>
    <property type="molecule type" value="Genomic_DNA"/>
</dbReference>
<evidence type="ECO:0000313" key="7">
    <source>
        <dbReference type="Proteomes" id="UP001199106"/>
    </source>
</evidence>
<evidence type="ECO:0000256" key="1">
    <source>
        <dbReference type="ARBA" id="ARBA00022669"/>
    </source>
</evidence>
<dbReference type="SUPFAM" id="SSF54106">
    <property type="entry name" value="LysM domain"/>
    <property type="match status" value="2"/>
</dbReference>
<dbReference type="Gene3D" id="3.10.350.10">
    <property type="entry name" value="LysM domain"/>
    <property type="match status" value="2"/>
</dbReference>
<keyword evidence="3" id="KW-0843">Virulence</keyword>
<evidence type="ECO:0000256" key="2">
    <source>
        <dbReference type="ARBA" id="ARBA00022729"/>
    </source>
</evidence>
<dbReference type="PANTHER" id="PTHR34997:SF2">
    <property type="entry name" value="LYSM DOMAIN-CONTAINING PROTEIN-RELATED"/>
    <property type="match status" value="1"/>
</dbReference>
<sequence>MSLFLSSLLLAGAAMGAPLQPSCPVHTNATTTPPIDGTIPSPLQPGIVSNCDEYYFVKPGDICIDIASAKGITLDEFLTWNPQAGETCTNLLADTYACVSVIGHTPTPTKPSNGIETPKPIQQGMVDNCNKFHFVESGEGCPAIQKEYGVSLEDLAKWSEYLMFRNPTSKMRLTFVSSDPAIEDDCTLMWANTNLCVGVIA</sequence>
<dbReference type="InterPro" id="IPR052210">
    <property type="entry name" value="LysM1-like"/>
</dbReference>
<dbReference type="PANTHER" id="PTHR34997">
    <property type="entry name" value="AM15"/>
    <property type="match status" value="1"/>
</dbReference>
<reference evidence="6" key="1">
    <citation type="submission" date="2021-07" db="EMBL/GenBank/DDBJ databases">
        <title>Genome Resource of American Ginseng Black Spot Pathogen Alternaria panax.</title>
        <authorList>
            <person name="Qiu C."/>
            <person name="Wang W."/>
            <person name="Liu Z."/>
        </authorList>
    </citation>
    <scope>NUCLEOTIDE SEQUENCE</scope>
    <source>
        <strain evidence="6">BNCC115425</strain>
    </source>
</reference>
<organism evidence="6 7">
    <name type="scientific">Alternaria panax</name>
    <dbReference type="NCBI Taxonomy" id="48097"/>
    <lineage>
        <taxon>Eukaryota</taxon>
        <taxon>Fungi</taxon>
        <taxon>Dikarya</taxon>
        <taxon>Ascomycota</taxon>
        <taxon>Pezizomycotina</taxon>
        <taxon>Dothideomycetes</taxon>
        <taxon>Pleosporomycetidae</taxon>
        <taxon>Pleosporales</taxon>
        <taxon>Pleosporineae</taxon>
        <taxon>Pleosporaceae</taxon>
        <taxon>Alternaria</taxon>
        <taxon>Alternaria sect. Panax</taxon>
    </lineage>
</organism>
<keyword evidence="2 4" id="KW-0732">Signal</keyword>
<dbReference type="PROSITE" id="PS51782">
    <property type="entry name" value="LYSM"/>
    <property type="match status" value="1"/>
</dbReference>
<evidence type="ECO:0000313" key="6">
    <source>
        <dbReference type="EMBL" id="KAG9187863.1"/>
    </source>
</evidence>
<evidence type="ECO:0000259" key="5">
    <source>
        <dbReference type="PROSITE" id="PS51782"/>
    </source>
</evidence>
<feature type="domain" description="LysM" evidence="5">
    <location>
        <begin position="53"/>
        <end position="99"/>
    </location>
</feature>
<comment type="caution">
    <text evidence="6">The sequence shown here is derived from an EMBL/GenBank/DDBJ whole genome shotgun (WGS) entry which is preliminary data.</text>
</comment>
<evidence type="ECO:0000256" key="4">
    <source>
        <dbReference type="SAM" id="SignalP"/>
    </source>
</evidence>
<dbReference type="GO" id="GO:0008061">
    <property type="term" value="F:chitin binding"/>
    <property type="evidence" value="ECO:0007669"/>
    <property type="project" value="UniProtKB-KW"/>
</dbReference>
<keyword evidence="7" id="KW-1185">Reference proteome</keyword>
<dbReference type="Proteomes" id="UP001199106">
    <property type="component" value="Unassembled WGS sequence"/>
</dbReference>
<protein>
    <recommendedName>
        <fullName evidence="5">LysM domain-containing protein</fullName>
    </recommendedName>
</protein>
<evidence type="ECO:0000256" key="3">
    <source>
        <dbReference type="ARBA" id="ARBA00023026"/>
    </source>
</evidence>
<dbReference type="AlphaFoldDB" id="A0AAD4FFA2"/>
<feature type="chain" id="PRO_5042239144" description="LysM domain-containing protein" evidence="4">
    <location>
        <begin position="17"/>
        <end position="201"/>
    </location>
</feature>
<dbReference type="CDD" id="cd00118">
    <property type="entry name" value="LysM"/>
    <property type="match status" value="1"/>
</dbReference>
<dbReference type="InterPro" id="IPR036779">
    <property type="entry name" value="LysM_dom_sf"/>
</dbReference>
<feature type="signal peptide" evidence="4">
    <location>
        <begin position="1"/>
        <end position="16"/>
    </location>
</feature>
<keyword evidence="1" id="KW-0147">Chitin-binding</keyword>
<name>A0AAD4FFA2_9PLEO</name>